<dbReference type="SUPFAM" id="SSF53901">
    <property type="entry name" value="Thiolase-like"/>
    <property type="match status" value="1"/>
</dbReference>
<keyword evidence="3 6" id="KW-0012">Acyltransferase</keyword>
<feature type="domain" description="Beta-ketoacyl-[acyl-carrier-protein] synthase III N-terminal" evidence="5">
    <location>
        <begin position="115"/>
        <end position="192"/>
    </location>
</feature>
<gene>
    <name evidence="6" type="ORF">ACFP3M_00490</name>
</gene>
<organism evidence="6 7">
    <name type="scientific">Streptomyces ramulosus</name>
    <dbReference type="NCBI Taxonomy" id="47762"/>
    <lineage>
        <taxon>Bacteria</taxon>
        <taxon>Bacillati</taxon>
        <taxon>Actinomycetota</taxon>
        <taxon>Actinomycetes</taxon>
        <taxon>Kitasatosporales</taxon>
        <taxon>Streptomycetaceae</taxon>
        <taxon>Streptomyces</taxon>
    </lineage>
</organism>
<dbReference type="EMBL" id="JBHSPW010000001">
    <property type="protein sequence ID" value="MFC5891306.1"/>
    <property type="molecule type" value="Genomic_DNA"/>
</dbReference>
<dbReference type="CDD" id="cd00830">
    <property type="entry name" value="KAS_III"/>
    <property type="match status" value="1"/>
</dbReference>
<evidence type="ECO:0000313" key="7">
    <source>
        <dbReference type="Proteomes" id="UP001596241"/>
    </source>
</evidence>
<dbReference type="PANTHER" id="PTHR34069:SF2">
    <property type="entry name" value="BETA-KETOACYL-[ACYL-CARRIER-PROTEIN] SYNTHASE III"/>
    <property type="match status" value="1"/>
</dbReference>
<keyword evidence="7" id="KW-1185">Reference proteome</keyword>
<dbReference type="InterPro" id="IPR013751">
    <property type="entry name" value="ACP_syn_III_N"/>
</dbReference>
<protein>
    <submittedName>
        <fullName evidence="6">Beta-ketoacyl-ACP synthase 3</fullName>
        <ecNumber evidence="6">2.3.1.180</ecNumber>
    </submittedName>
</protein>
<dbReference type="RefSeq" id="WP_345082221.1">
    <property type="nucleotide sequence ID" value="NZ_BAAAWG010000006.1"/>
</dbReference>
<reference evidence="7" key="1">
    <citation type="journal article" date="2019" name="Int. J. Syst. Evol. Microbiol.">
        <title>The Global Catalogue of Microorganisms (GCM) 10K type strain sequencing project: providing services to taxonomists for standard genome sequencing and annotation.</title>
        <authorList>
            <consortium name="The Broad Institute Genomics Platform"/>
            <consortium name="The Broad Institute Genome Sequencing Center for Infectious Disease"/>
            <person name="Wu L."/>
            <person name="Ma J."/>
        </authorList>
    </citation>
    <scope>NUCLEOTIDE SEQUENCE [LARGE SCALE GENOMIC DNA]</scope>
    <source>
        <strain evidence="7">CGMCC 1.15809</strain>
    </source>
</reference>
<evidence type="ECO:0000256" key="3">
    <source>
        <dbReference type="ARBA" id="ARBA00023315"/>
    </source>
</evidence>
<evidence type="ECO:0000259" key="4">
    <source>
        <dbReference type="Pfam" id="PF08541"/>
    </source>
</evidence>
<dbReference type="InterPro" id="IPR016039">
    <property type="entry name" value="Thiolase-like"/>
</dbReference>
<keyword evidence="2 6" id="KW-0808">Transferase</keyword>
<proteinExistence type="predicted"/>
<dbReference type="Pfam" id="PF08545">
    <property type="entry name" value="ACP_syn_III"/>
    <property type="match status" value="1"/>
</dbReference>
<dbReference type="PANTHER" id="PTHR34069">
    <property type="entry name" value="3-OXOACYL-[ACYL-CARRIER-PROTEIN] SYNTHASE 3"/>
    <property type="match status" value="1"/>
</dbReference>
<comment type="caution">
    <text evidence="6">The sequence shown here is derived from an EMBL/GenBank/DDBJ whole genome shotgun (WGS) entry which is preliminary data.</text>
</comment>
<name>A0ABW1FD42_9ACTN</name>
<evidence type="ECO:0000259" key="5">
    <source>
        <dbReference type="Pfam" id="PF08545"/>
    </source>
</evidence>
<dbReference type="Pfam" id="PF08541">
    <property type="entry name" value="ACP_syn_III_C"/>
    <property type="match status" value="1"/>
</dbReference>
<dbReference type="InterPro" id="IPR013747">
    <property type="entry name" value="ACP_syn_III_C"/>
</dbReference>
<accession>A0ABW1FD42</accession>
<dbReference type="GO" id="GO:0033818">
    <property type="term" value="F:beta-ketoacyl-acyl-carrier-protein synthase III activity"/>
    <property type="evidence" value="ECO:0007669"/>
    <property type="project" value="UniProtKB-EC"/>
</dbReference>
<keyword evidence="1" id="KW-0963">Cytoplasm</keyword>
<evidence type="ECO:0000256" key="2">
    <source>
        <dbReference type="ARBA" id="ARBA00022679"/>
    </source>
</evidence>
<dbReference type="Gene3D" id="3.40.47.10">
    <property type="match status" value="1"/>
</dbReference>
<dbReference type="EC" id="2.3.1.180" evidence="6"/>
<dbReference type="NCBIfam" id="NF006829">
    <property type="entry name" value="PRK09352.1"/>
    <property type="match status" value="1"/>
</dbReference>
<feature type="domain" description="Beta-ketoacyl-[acyl-carrier-protein] synthase III C-terminal" evidence="4">
    <location>
        <begin position="240"/>
        <end position="328"/>
    </location>
</feature>
<evidence type="ECO:0000256" key="1">
    <source>
        <dbReference type="ARBA" id="ARBA00022490"/>
    </source>
</evidence>
<evidence type="ECO:0000313" key="6">
    <source>
        <dbReference type="EMBL" id="MFC5891306.1"/>
    </source>
</evidence>
<sequence>MSVEWESRHAAVTGVAGYRPVNSISNSELIRSRDLDSSDDWVRRRTGIISRRLAGRDETLEVMGAHAALAAARRAGVDTADVDCVLVASMSHRDPEHSVARAVADRLPGTPRAAFDVNAACAGFCAALEMARCLIAGGTFDRVLVVGAERMSDIVDPGDRSTSPIFADGAGAALVTVADEPGIAAPAWGSDGSGAALLTCRADPDDEKEGWEPGFLRMQGPELYRWVMGHVPEVAGAAVRRAGITVADLGAFIPHQANDRMIKGLTTALRLPDTVAVSHDVAHTGNTSAASIPLAMTALLDERPHLSGELALLIGFGAGLSYAAQVIRLP</sequence>
<dbReference type="Proteomes" id="UP001596241">
    <property type="component" value="Unassembled WGS sequence"/>
</dbReference>